<feature type="domain" description="Tetrapyrrole biosynthesis uroporphyrinogen III synthase" evidence="2">
    <location>
        <begin position="53"/>
        <end position="181"/>
    </location>
</feature>
<sequence length="365" mass="39407">MAEEQLESQFQTLQIDKTSIPVYLLKTKSLPVDGYEEHLSSNGSSSADHDADRRTHQPIFVPVLEHRFHDDALRTLRRAAERFAFAGSSPATARQPATHNPARRYGGIIFTSQRAVDAFGSVVAKLDPAKTSNGTLFDVDMPLYVVGPATARGVRALGLPCPVIGEETGSGEALAAKILEHYNALPRDATHQHERPQALPGNAGGAGSGGNGAGEKLSLLFLTGEQRRDIIPKTLQGAELFPFERIGVTELVVYETGEKAEFEEEFGDLLREAKKARVAEQAVVVFSPQGCEAMLSALDWIDEQTGRYSAARREIVSGPIKTRVITIGPTTRDFLIEQFGFEPDVCSETPSPEGVKAALAPASTA</sequence>
<dbReference type="Gene3D" id="3.40.50.10090">
    <property type="match status" value="2"/>
</dbReference>
<reference evidence="4" key="3">
    <citation type="submission" date="2025-08" db="UniProtKB">
        <authorList>
            <consortium name="RefSeq"/>
        </authorList>
    </citation>
    <scope>IDENTIFICATION</scope>
    <source>
        <strain evidence="4">CBS 342.82</strain>
    </source>
</reference>
<dbReference type="UniPathway" id="UPA00251">
    <property type="reaction ID" value="UER00320"/>
</dbReference>
<evidence type="ECO:0000256" key="1">
    <source>
        <dbReference type="SAM" id="MobiDB-lite"/>
    </source>
</evidence>
<dbReference type="PANTHER" id="PTHR12390:SF0">
    <property type="entry name" value="UROPORPHYRINOGEN-III SYNTHASE"/>
    <property type="match status" value="1"/>
</dbReference>
<organism evidence="4">
    <name type="scientific">Dissoconium aciculare CBS 342.82</name>
    <dbReference type="NCBI Taxonomy" id="1314786"/>
    <lineage>
        <taxon>Eukaryota</taxon>
        <taxon>Fungi</taxon>
        <taxon>Dikarya</taxon>
        <taxon>Ascomycota</taxon>
        <taxon>Pezizomycotina</taxon>
        <taxon>Dothideomycetes</taxon>
        <taxon>Dothideomycetidae</taxon>
        <taxon>Mycosphaerellales</taxon>
        <taxon>Dissoconiaceae</taxon>
        <taxon>Dissoconium</taxon>
    </lineage>
</organism>
<dbReference type="CDD" id="cd06578">
    <property type="entry name" value="HemD"/>
    <property type="match status" value="1"/>
</dbReference>
<protein>
    <submittedName>
        <fullName evidence="4">Tetrapyrrole biosynthesis, uroporphyrinogen III synthase</fullName>
    </submittedName>
</protein>
<proteinExistence type="predicted"/>
<reference evidence="4" key="2">
    <citation type="submission" date="2020-04" db="EMBL/GenBank/DDBJ databases">
        <authorList>
            <consortium name="NCBI Genome Project"/>
        </authorList>
    </citation>
    <scope>NUCLEOTIDE SEQUENCE</scope>
    <source>
        <strain evidence="4">CBS 342.82</strain>
    </source>
</reference>
<evidence type="ECO:0000313" key="3">
    <source>
        <dbReference type="Proteomes" id="UP000504637"/>
    </source>
</evidence>
<dbReference type="Proteomes" id="UP000504637">
    <property type="component" value="Unplaced"/>
</dbReference>
<dbReference type="GO" id="GO:0006782">
    <property type="term" value="P:protoporphyrinogen IX biosynthetic process"/>
    <property type="evidence" value="ECO:0007669"/>
    <property type="project" value="UniProtKB-UniPathway"/>
</dbReference>
<evidence type="ECO:0000259" key="2">
    <source>
        <dbReference type="Pfam" id="PF02602"/>
    </source>
</evidence>
<evidence type="ECO:0000313" key="4">
    <source>
        <dbReference type="RefSeq" id="XP_033457654.1"/>
    </source>
</evidence>
<dbReference type="InterPro" id="IPR036108">
    <property type="entry name" value="4pyrrol_syn_uPrphyn_synt_sf"/>
</dbReference>
<dbReference type="GO" id="GO:0004852">
    <property type="term" value="F:uroporphyrinogen-III synthase activity"/>
    <property type="evidence" value="ECO:0007669"/>
    <property type="project" value="InterPro"/>
</dbReference>
<dbReference type="GO" id="GO:0006780">
    <property type="term" value="P:uroporphyrinogen III biosynthetic process"/>
    <property type="evidence" value="ECO:0007669"/>
    <property type="project" value="InterPro"/>
</dbReference>
<dbReference type="PANTHER" id="PTHR12390">
    <property type="entry name" value="UROPORPHYRINOGEN III SYNTHASE"/>
    <property type="match status" value="1"/>
</dbReference>
<keyword evidence="3" id="KW-1185">Reference proteome</keyword>
<dbReference type="RefSeq" id="XP_033457654.1">
    <property type="nucleotide sequence ID" value="XM_033605398.1"/>
</dbReference>
<feature type="domain" description="Tetrapyrrole biosynthesis uroporphyrinogen III synthase" evidence="2">
    <location>
        <begin position="218"/>
        <end position="354"/>
    </location>
</feature>
<dbReference type="SUPFAM" id="SSF69618">
    <property type="entry name" value="HemD-like"/>
    <property type="match status" value="1"/>
</dbReference>
<dbReference type="Pfam" id="PF02602">
    <property type="entry name" value="HEM4"/>
    <property type="match status" value="2"/>
</dbReference>
<dbReference type="GeneID" id="54363198"/>
<reference evidence="4" key="1">
    <citation type="submission" date="2020-01" db="EMBL/GenBank/DDBJ databases">
        <authorList>
            <consortium name="DOE Joint Genome Institute"/>
            <person name="Haridas S."/>
            <person name="Albert R."/>
            <person name="Binder M."/>
            <person name="Bloem J."/>
            <person name="Labutti K."/>
            <person name="Salamov A."/>
            <person name="Andreopoulos B."/>
            <person name="Baker S.E."/>
            <person name="Barry K."/>
            <person name="Bills G."/>
            <person name="Bluhm B.H."/>
            <person name="Cannon C."/>
            <person name="Castanera R."/>
            <person name="Culley D.E."/>
            <person name="Daum C."/>
            <person name="Ezra D."/>
            <person name="Gonzalez J.B."/>
            <person name="Henrissat B."/>
            <person name="Kuo A."/>
            <person name="Liang C."/>
            <person name="Lipzen A."/>
            <person name="Lutzoni F."/>
            <person name="Magnuson J."/>
            <person name="Mondo S."/>
            <person name="Nolan M."/>
            <person name="Ohm R."/>
            <person name="Pangilinan J."/>
            <person name="Park H.-J."/>
            <person name="Ramirez L."/>
            <person name="Alfaro M."/>
            <person name="Sun H."/>
            <person name="Tritt A."/>
            <person name="Yoshinaga Y."/>
            <person name="Zwiers L.-H."/>
            <person name="Turgeon B.G."/>
            <person name="Goodwin S.B."/>
            <person name="Spatafora J.W."/>
            <person name="Crous P.W."/>
            <person name="Grigoriev I.V."/>
        </authorList>
    </citation>
    <scope>NUCLEOTIDE SEQUENCE</scope>
    <source>
        <strain evidence="4">CBS 342.82</strain>
    </source>
</reference>
<dbReference type="InterPro" id="IPR039793">
    <property type="entry name" value="UROS/Hem4"/>
</dbReference>
<dbReference type="InterPro" id="IPR003754">
    <property type="entry name" value="4pyrrol_synth_uPrphyn_synth"/>
</dbReference>
<dbReference type="AlphaFoldDB" id="A0A6J3LY88"/>
<dbReference type="GO" id="GO:0005829">
    <property type="term" value="C:cytosol"/>
    <property type="evidence" value="ECO:0007669"/>
    <property type="project" value="TreeGrafter"/>
</dbReference>
<accession>A0A6J3LY88</accession>
<dbReference type="OrthoDB" id="5595751at2759"/>
<feature type="region of interest" description="Disordered" evidence="1">
    <location>
        <begin position="189"/>
        <end position="210"/>
    </location>
</feature>
<gene>
    <name evidence="4" type="ORF">K489DRAFT_382546</name>
</gene>
<name>A0A6J3LY88_9PEZI</name>